<protein>
    <submittedName>
        <fullName evidence="5">ATP-binding cassette domain-containing protein</fullName>
    </submittedName>
</protein>
<dbReference type="PANTHER" id="PTHR42855">
    <property type="entry name" value="ABC TRANSPORTER ATP-BINDING SUBUNIT"/>
    <property type="match status" value="1"/>
</dbReference>
<dbReference type="InterPro" id="IPR032781">
    <property type="entry name" value="ABC_tran_Xtn"/>
</dbReference>
<dbReference type="Gene3D" id="1.10.287.380">
    <property type="entry name" value="Valyl-tRNA synthetase, C-terminal domain"/>
    <property type="match status" value="1"/>
</dbReference>
<dbReference type="CDD" id="cd03221">
    <property type="entry name" value="ABCF_EF-3"/>
    <property type="match status" value="2"/>
</dbReference>
<dbReference type="InterPro" id="IPR003593">
    <property type="entry name" value="AAA+_ATPase"/>
</dbReference>
<feature type="region of interest" description="Disordered" evidence="3">
    <location>
        <begin position="552"/>
        <end position="583"/>
    </location>
</feature>
<organism evidence="5 6">
    <name type="scientific">Anaerobaca lacustris</name>
    <dbReference type="NCBI Taxonomy" id="3044600"/>
    <lineage>
        <taxon>Bacteria</taxon>
        <taxon>Pseudomonadati</taxon>
        <taxon>Planctomycetota</taxon>
        <taxon>Phycisphaerae</taxon>
        <taxon>Sedimentisphaerales</taxon>
        <taxon>Anaerobacaceae</taxon>
        <taxon>Anaerobaca</taxon>
    </lineage>
</organism>
<dbReference type="Pfam" id="PF00005">
    <property type="entry name" value="ABC_tran"/>
    <property type="match status" value="2"/>
</dbReference>
<dbReference type="Proteomes" id="UP001431776">
    <property type="component" value="Unassembled WGS sequence"/>
</dbReference>
<dbReference type="RefSeq" id="WP_349244744.1">
    <property type="nucleotide sequence ID" value="NZ_JASCXX010000010.1"/>
</dbReference>
<evidence type="ECO:0000313" key="6">
    <source>
        <dbReference type="Proteomes" id="UP001431776"/>
    </source>
</evidence>
<proteinExistence type="predicted"/>
<dbReference type="FunFam" id="3.40.50.300:FF:000011">
    <property type="entry name" value="Putative ABC transporter ATP-binding component"/>
    <property type="match status" value="1"/>
</dbReference>
<evidence type="ECO:0000256" key="1">
    <source>
        <dbReference type="ARBA" id="ARBA00022741"/>
    </source>
</evidence>
<evidence type="ECO:0000259" key="4">
    <source>
        <dbReference type="PROSITE" id="PS50893"/>
    </source>
</evidence>
<dbReference type="SMART" id="SM00382">
    <property type="entry name" value="AAA"/>
    <property type="match status" value="2"/>
</dbReference>
<dbReference type="InterPro" id="IPR017871">
    <property type="entry name" value="ABC_transporter-like_CS"/>
</dbReference>
<evidence type="ECO:0000313" key="5">
    <source>
        <dbReference type="EMBL" id="MDI6449336.1"/>
    </source>
</evidence>
<dbReference type="PANTHER" id="PTHR42855:SF2">
    <property type="entry name" value="DRUG RESISTANCE ABC TRANSPORTER,ATP-BINDING PROTEIN"/>
    <property type="match status" value="1"/>
</dbReference>
<dbReference type="PROSITE" id="PS50893">
    <property type="entry name" value="ABC_TRANSPORTER_2"/>
    <property type="match status" value="2"/>
</dbReference>
<reference evidence="5" key="1">
    <citation type="submission" date="2023-05" db="EMBL/GenBank/DDBJ databases">
        <title>Anaerotaeda fermentans gen. nov., sp. nov., a novel anaerobic planctomycete of the new family within the order Sedimentisphaerales isolated from Taman Peninsula, Russia.</title>
        <authorList>
            <person name="Khomyakova M.A."/>
            <person name="Merkel A.Y."/>
            <person name="Slobodkin A.I."/>
        </authorList>
    </citation>
    <scope>NUCLEOTIDE SEQUENCE</scope>
    <source>
        <strain evidence="5">M17dextr</strain>
    </source>
</reference>
<dbReference type="InterPro" id="IPR037118">
    <property type="entry name" value="Val-tRNA_synth_C_sf"/>
</dbReference>
<dbReference type="GO" id="GO:0005524">
    <property type="term" value="F:ATP binding"/>
    <property type="evidence" value="ECO:0007669"/>
    <property type="project" value="UniProtKB-KW"/>
</dbReference>
<dbReference type="Gene3D" id="3.40.50.300">
    <property type="entry name" value="P-loop containing nucleotide triphosphate hydrolases"/>
    <property type="match status" value="2"/>
</dbReference>
<comment type="caution">
    <text evidence="5">The sequence shown here is derived from an EMBL/GenBank/DDBJ whole genome shotgun (WGS) entry which is preliminary data.</text>
</comment>
<evidence type="ECO:0000256" key="2">
    <source>
        <dbReference type="ARBA" id="ARBA00022840"/>
    </source>
</evidence>
<keyword evidence="6" id="KW-1185">Reference proteome</keyword>
<dbReference type="InterPro" id="IPR027417">
    <property type="entry name" value="P-loop_NTPase"/>
</dbReference>
<feature type="domain" description="ABC transporter" evidence="4">
    <location>
        <begin position="4"/>
        <end position="259"/>
    </location>
</feature>
<accession>A0AAW6TZT7</accession>
<dbReference type="InterPro" id="IPR003439">
    <property type="entry name" value="ABC_transporter-like_ATP-bd"/>
</dbReference>
<name>A0AAW6TZT7_9BACT</name>
<evidence type="ECO:0000256" key="3">
    <source>
        <dbReference type="SAM" id="MobiDB-lite"/>
    </source>
</evidence>
<dbReference type="EMBL" id="JASCXX010000010">
    <property type="protein sequence ID" value="MDI6449336.1"/>
    <property type="molecule type" value="Genomic_DNA"/>
</dbReference>
<dbReference type="InterPro" id="IPR051309">
    <property type="entry name" value="ABCF_ATPase"/>
</dbReference>
<keyword evidence="2 5" id="KW-0067">ATP-binding</keyword>
<dbReference type="AlphaFoldDB" id="A0AAW6TZT7"/>
<dbReference type="Pfam" id="PF12848">
    <property type="entry name" value="ABC_tran_Xtn"/>
    <property type="match status" value="1"/>
</dbReference>
<gene>
    <name evidence="5" type="ORF">QJ522_09810</name>
</gene>
<keyword evidence="1" id="KW-0547">Nucleotide-binding</keyword>
<dbReference type="SUPFAM" id="SSF52540">
    <property type="entry name" value="P-loop containing nucleoside triphosphate hydrolases"/>
    <property type="match status" value="2"/>
</dbReference>
<dbReference type="PROSITE" id="PS00211">
    <property type="entry name" value="ABC_TRANSPORTER_1"/>
    <property type="match status" value="2"/>
</dbReference>
<dbReference type="GO" id="GO:0016887">
    <property type="term" value="F:ATP hydrolysis activity"/>
    <property type="evidence" value="ECO:0007669"/>
    <property type="project" value="InterPro"/>
</dbReference>
<sequence length="652" mass="73065">MAIVTLQDIHKAFGSEIVLDRLTVAFHPGEKVGMVGPNGSGKSTILKLITGAVLPEMGRVIRQKGLRIGYLPQEATFSGQRTVIEEMHAGVDHLLRLQATIHQVSGEMESLSGSALQAKMAQYDRLTRDFELAGGYEYEIRINATLAAMGFEPELYHARTTALSGGQLSRLGLAQVLMLETDLLLLDEPTNHLDLQATEWLEHFLSNYRGAAILISHDRYLLDRVVCKIVEVENHKAQVWNGNYGIYTQTKETVRLQQEREHAKRAEMVEKTLDFIARNKDQEGMRGTARGRKTRLNRLLKENPDFLDKPTDQKTIHFSFGKTGRTSDIVLRCEGLRKSFGDLTLFEDLTFDILHGERLGITGPNGTGKSTLLKLALGRIEPSAGTIRVGASLRVGYLDQHGDVLDPARTVLDEARSVRPDLSAEQVRSRLGAFLFSGDDVFKQCGDLSGGQRNRLMLCKLVLTEPDVLVMDEPTNHLDIASREMLEAALDAYAGTIVVVSHDRYFLDRSVDRLLVVGTDELGNRSLGRTEFVVGEPAYSVYASLIRQRNEAAQQAKRSDKDNARKSRSSAAAGDKARTATPEELRRFNKYSPEQIEEMILELEREIEQMKERFGDADLYKNPDHIGQLQRDYDAKTVELDLLYRAYDHRIG</sequence>
<feature type="domain" description="ABC transporter" evidence="4">
    <location>
        <begin position="331"/>
        <end position="546"/>
    </location>
</feature>